<dbReference type="SUPFAM" id="SSF81321">
    <property type="entry name" value="Family A G protein-coupled receptor-like"/>
    <property type="match status" value="1"/>
</dbReference>
<dbReference type="AlphaFoldDB" id="A0A672FTI4"/>
<keyword evidence="2 5" id="KW-0812">Transmembrane</keyword>
<comment type="subcellular location">
    <subcellularLocation>
        <location evidence="1">Membrane</location>
    </subcellularLocation>
</comment>
<feature type="transmembrane region" description="Helical" evidence="5">
    <location>
        <begin position="169"/>
        <end position="189"/>
    </location>
</feature>
<evidence type="ECO:0000313" key="8">
    <source>
        <dbReference type="Proteomes" id="UP000472267"/>
    </source>
</evidence>
<evidence type="ECO:0000256" key="5">
    <source>
        <dbReference type="SAM" id="Phobius"/>
    </source>
</evidence>
<dbReference type="Pfam" id="PF00001">
    <property type="entry name" value="7tm_1"/>
    <property type="match status" value="1"/>
</dbReference>
<dbReference type="InterPro" id="IPR052921">
    <property type="entry name" value="GPCR1_Superfamily_Member"/>
</dbReference>
<dbReference type="Gene3D" id="1.20.1070.10">
    <property type="entry name" value="Rhodopsin 7-helix transmembrane proteins"/>
    <property type="match status" value="1"/>
</dbReference>
<dbReference type="PROSITE" id="PS50262">
    <property type="entry name" value="G_PROTEIN_RECEP_F1_2"/>
    <property type="match status" value="1"/>
</dbReference>
<dbReference type="FunCoup" id="A0A672FTI4">
    <property type="interactions" value="15"/>
</dbReference>
<feature type="transmembrane region" description="Helical" evidence="5">
    <location>
        <begin position="269"/>
        <end position="290"/>
    </location>
</feature>
<protein>
    <recommendedName>
        <fullName evidence="6">G-protein coupled receptors family 1 profile domain-containing protein</fullName>
    </recommendedName>
</protein>
<reference evidence="7" key="3">
    <citation type="submission" date="2025-09" db="UniProtKB">
        <authorList>
            <consortium name="Ensembl"/>
        </authorList>
    </citation>
    <scope>IDENTIFICATION</scope>
</reference>
<dbReference type="InterPro" id="IPR000276">
    <property type="entry name" value="GPCR_Rhodpsn"/>
</dbReference>
<evidence type="ECO:0000256" key="1">
    <source>
        <dbReference type="ARBA" id="ARBA00004370"/>
    </source>
</evidence>
<feature type="transmembrane region" description="Helical" evidence="5">
    <location>
        <begin position="227"/>
        <end position="248"/>
    </location>
</feature>
<evidence type="ECO:0000256" key="3">
    <source>
        <dbReference type="ARBA" id="ARBA00022989"/>
    </source>
</evidence>
<dbReference type="InterPro" id="IPR017452">
    <property type="entry name" value="GPCR_Rhodpsn_7TM"/>
</dbReference>
<dbReference type="PANTHER" id="PTHR26451">
    <property type="entry name" value="G_PROTEIN_RECEP_F1_2 DOMAIN-CONTAINING PROTEIN"/>
    <property type="match status" value="1"/>
</dbReference>
<dbReference type="Ensembl" id="ENSSFAT00005009750.1">
    <property type="protein sequence ID" value="ENSSFAP00005009312.1"/>
    <property type="gene ID" value="ENSSFAG00005005357.1"/>
</dbReference>
<dbReference type="GO" id="GO:0004930">
    <property type="term" value="F:G protein-coupled receptor activity"/>
    <property type="evidence" value="ECO:0007669"/>
    <property type="project" value="InterPro"/>
</dbReference>
<feature type="transmembrane region" description="Helical" evidence="5">
    <location>
        <begin position="53"/>
        <end position="77"/>
    </location>
</feature>
<keyword evidence="8" id="KW-1185">Reference proteome</keyword>
<feature type="transmembrane region" description="Helical" evidence="5">
    <location>
        <begin position="302"/>
        <end position="322"/>
    </location>
</feature>
<proteinExistence type="predicted"/>
<reference evidence="7" key="2">
    <citation type="submission" date="2025-08" db="UniProtKB">
        <authorList>
            <consortium name="Ensembl"/>
        </authorList>
    </citation>
    <scope>IDENTIFICATION</scope>
</reference>
<dbReference type="Proteomes" id="UP000472267">
    <property type="component" value="Chromosome 10"/>
</dbReference>
<keyword evidence="3 5" id="KW-1133">Transmembrane helix</keyword>
<dbReference type="GO" id="GO:0016020">
    <property type="term" value="C:membrane"/>
    <property type="evidence" value="ECO:0007669"/>
    <property type="project" value="UniProtKB-SubCell"/>
</dbReference>
<feature type="transmembrane region" description="Helical" evidence="5">
    <location>
        <begin position="133"/>
        <end position="157"/>
    </location>
</feature>
<dbReference type="PANTHER" id="PTHR26451:SF866">
    <property type="entry name" value="ODORANT RECEPTOR-RELATED"/>
    <property type="match status" value="1"/>
</dbReference>
<dbReference type="GO" id="GO:0004984">
    <property type="term" value="F:olfactory receptor activity"/>
    <property type="evidence" value="ECO:0007669"/>
    <property type="project" value="TreeGrafter"/>
</dbReference>
<evidence type="ECO:0000259" key="6">
    <source>
        <dbReference type="PROSITE" id="PS50262"/>
    </source>
</evidence>
<feature type="transmembrane region" description="Helical" evidence="5">
    <location>
        <begin position="12"/>
        <end position="33"/>
    </location>
</feature>
<feature type="transmembrane region" description="Helical" evidence="5">
    <location>
        <begin position="89"/>
        <end position="113"/>
    </location>
</feature>
<reference evidence="7" key="1">
    <citation type="submission" date="2019-06" db="EMBL/GenBank/DDBJ databases">
        <authorList>
            <consortium name="Wellcome Sanger Institute Data Sharing"/>
        </authorList>
    </citation>
    <scope>NUCLEOTIDE SEQUENCE [LARGE SCALE GENOMIC DNA]</scope>
</reference>
<name>A0A672FTI4_SALFA</name>
<keyword evidence="4 5" id="KW-0472">Membrane</keyword>
<dbReference type="GO" id="GO:0005549">
    <property type="term" value="F:odorant binding"/>
    <property type="evidence" value="ECO:0007669"/>
    <property type="project" value="TreeGrafter"/>
</dbReference>
<dbReference type="OMA" id="VRIRIIF"/>
<evidence type="ECO:0000256" key="2">
    <source>
        <dbReference type="ARBA" id="ARBA00022692"/>
    </source>
</evidence>
<dbReference type="PRINTS" id="PR00237">
    <property type="entry name" value="GPCRRHODOPSN"/>
</dbReference>
<evidence type="ECO:0000313" key="7">
    <source>
        <dbReference type="Ensembl" id="ENSSFAP00005009312.1"/>
    </source>
</evidence>
<dbReference type="FunFam" id="1.20.1070.10:FF:000096">
    <property type="entry name" value="Odorant receptor 131-2"/>
    <property type="match status" value="1"/>
</dbReference>
<sequence>MNSHIYFSDAFRCFIFTAFDTFNVVNVSPVFIFTFQMSNVSVLSADRSLLERAMFFSVTTVPCCVFLFVNCTMLFSLRSKAVFRDTCRYVLVYNLLLADTVQLAVSQVLYILAALRLRLTYPMCGILVTLSKVVLRISPVTLVVMSFDRYVAVCYPLRHATIVTLGKTRGAICVIWAISSVNVFSYISLLRDNPFEGLNSLQIKRVCSVENMLVSPVAAMFDKVYEFTLFISAGVSVSFSYIGVLVAARSASTDKVSARKAHKTLLLHLVQLGLSLSSTMFNPLISYISHVTDINTLVRIRIIFYVCAVMLPRCLSPLIYGLGDQTIRPVLLHHLLCQCMQL</sequence>
<feature type="domain" description="G-protein coupled receptors family 1 profile" evidence="6">
    <location>
        <begin position="69"/>
        <end position="320"/>
    </location>
</feature>
<organism evidence="7 8">
    <name type="scientific">Salarias fasciatus</name>
    <name type="common">Jewelled blenny</name>
    <name type="synonym">Blennius fasciatus</name>
    <dbReference type="NCBI Taxonomy" id="181472"/>
    <lineage>
        <taxon>Eukaryota</taxon>
        <taxon>Metazoa</taxon>
        <taxon>Chordata</taxon>
        <taxon>Craniata</taxon>
        <taxon>Vertebrata</taxon>
        <taxon>Euteleostomi</taxon>
        <taxon>Actinopterygii</taxon>
        <taxon>Neopterygii</taxon>
        <taxon>Teleostei</taxon>
        <taxon>Neoteleostei</taxon>
        <taxon>Acanthomorphata</taxon>
        <taxon>Ovalentaria</taxon>
        <taxon>Blenniimorphae</taxon>
        <taxon>Blenniiformes</taxon>
        <taxon>Blennioidei</taxon>
        <taxon>Blenniidae</taxon>
        <taxon>Salariinae</taxon>
        <taxon>Salarias</taxon>
    </lineage>
</organism>
<dbReference type="InParanoid" id="A0A672FTI4"/>
<evidence type="ECO:0000256" key="4">
    <source>
        <dbReference type="ARBA" id="ARBA00023136"/>
    </source>
</evidence>
<accession>A0A672FTI4</accession>